<dbReference type="AlphaFoldDB" id="A0ABD6TN71"/>
<gene>
    <name evidence="2" type="ORF">COI74_17960</name>
</gene>
<dbReference type="InterPro" id="IPR011704">
    <property type="entry name" value="ATPase_dyneun-rel_AAA"/>
</dbReference>
<dbReference type="Pfam" id="PF07728">
    <property type="entry name" value="AAA_5"/>
    <property type="match status" value="1"/>
</dbReference>
<dbReference type="Gene3D" id="3.40.50.300">
    <property type="entry name" value="P-loop containing nucleotide triphosphate hydrolases"/>
    <property type="match status" value="1"/>
</dbReference>
<dbReference type="InterPro" id="IPR027417">
    <property type="entry name" value="P-loop_NTPase"/>
</dbReference>
<dbReference type="InterPro" id="IPR003593">
    <property type="entry name" value="AAA+_ATPase"/>
</dbReference>
<dbReference type="EMBL" id="NUUI01000031">
    <property type="protein sequence ID" value="PHG19451.1"/>
    <property type="molecule type" value="Genomic_DNA"/>
</dbReference>
<name>A0ABD6TN71_9BACI</name>
<evidence type="ECO:0000313" key="2">
    <source>
        <dbReference type="EMBL" id="PHG19451.1"/>
    </source>
</evidence>
<sequence>MYFSLLGVLSVIEAITKEKYAEFSPNERQAYVLERLHLEDLWLIGRVRNMKEEKPFFFIDQLQNPYTGVVIEAQIFTDLSRSLSIFCPAGSGEIYYEDGTLVIAKVKLTGVKKDILKGNLFNTTFNEVYPIEDSNELFNLLDMKKEDLRIIALAKPSLYEDGESRFVDVAADIVKAKIADDLKEIDAKNERNEARLLGVQKAEGLLEEAKQQFAIERKHLYSLQQKLEELGFVFNEQDDEQLIKSDESFFETPETPLELLKGMQAQLSARGYHYEEKTLGQLLLALMTEQMIILSGPSGTGKTTIVKQFASIVNAKCEIIPVQPSWTDKQDLLGFYNPIRQLYVPSAFLDCLIEAKQNAEQLYIICLDEMNLAQIEYYLADLLSVRELEGGQLRLYSDFEYKQNMNEIKWFVQRMSQDEDVSIDEVLKKNQMDSLAHYEMVTRYENLKRYAPLLDIPSNVRIIGTMNVDGAVQALSPKVIDRSFIIPLYRQKKEKIASDAKIGQYHIPAEYFTINVEDTPRISTHLREAVNDLQLALKDWQIEFNERVEKHILLYHVAAENLGIPTKQQVDDITVMKFLPRLHEMVEDKQLITTLNVAIERHVKDELLSKRKLEKMEQKLEQTGLFSYWS</sequence>
<dbReference type="SMART" id="SM00382">
    <property type="entry name" value="AAA"/>
    <property type="match status" value="1"/>
</dbReference>
<comment type="caution">
    <text evidence="2">The sequence shown here is derived from an EMBL/GenBank/DDBJ whole genome shotgun (WGS) entry which is preliminary data.</text>
</comment>
<protein>
    <recommendedName>
        <fullName evidence="1">AAA+ ATPase domain-containing protein</fullName>
    </recommendedName>
</protein>
<evidence type="ECO:0000313" key="3">
    <source>
        <dbReference type="Proteomes" id="UP000225062"/>
    </source>
</evidence>
<evidence type="ECO:0000259" key="1">
    <source>
        <dbReference type="SMART" id="SM00382"/>
    </source>
</evidence>
<proteinExistence type="predicted"/>
<dbReference type="Proteomes" id="UP000225062">
    <property type="component" value="Unassembled WGS sequence"/>
</dbReference>
<organism evidence="2 3">
    <name type="scientific">Bacillus wiedmannii</name>
    <dbReference type="NCBI Taxonomy" id="1890302"/>
    <lineage>
        <taxon>Bacteria</taxon>
        <taxon>Bacillati</taxon>
        <taxon>Bacillota</taxon>
        <taxon>Bacilli</taxon>
        <taxon>Bacillales</taxon>
        <taxon>Bacillaceae</taxon>
        <taxon>Bacillus</taxon>
        <taxon>Bacillus cereus group</taxon>
    </lineage>
</organism>
<dbReference type="SUPFAM" id="SSF52540">
    <property type="entry name" value="P-loop containing nucleoside triphosphate hydrolases"/>
    <property type="match status" value="1"/>
</dbReference>
<accession>A0ABD6TN71</accession>
<reference evidence="2 3" key="1">
    <citation type="submission" date="2017-09" db="EMBL/GenBank/DDBJ databases">
        <title>Large-scale bioinformatics analysis of Bacillus genomes uncovers conserved roles of natural products in bacterial physiology.</title>
        <authorList>
            <consortium name="Agbiome Team Llc"/>
            <person name="Bleich R.M."/>
            <person name="Grubbs K.J."/>
            <person name="Santa Maria K.C."/>
            <person name="Allen S.E."/>
            <person name="Farag S."/>
            <person name="Shank E.A."/>
            <person name="Bowers A."/>
        </authorList>
    </citation>
    <scope>NUCLEOTIDE SEQUENCE [LARGE SCALE GENOMIC DNA]</scope>
    <source>
        <strain evidence="2 3">AFS032503</strain>
    </source>
</reference>
<feature type="domain" description="AAA+ ATPase" evidence="1">
    <location>
        <begin position="288"/>
        <end position="490"/>
    </location>
</feature>